<dbReference type="RefSeq" id="WP_223248371.1">
    <property type="nucleotide sequence ID" value="NZ_BHVT01000073.1"/>
</dbReference>
<dbReference type="GO" id="GO:0008360">
    <property type="term" value="P:regulation of cell shape"/>
    <property type="evidence" value="ECO:0007669"/>
    <property type="project" value="UniProtKB-UniRule"/>
</dbReference>
<comment type="similarity">
    <text evidence="2">Belongs to the YkuD family.</text>
</comment>
<dbReference type="GO" id="GO:0071555">
    <property type="term" value="P:cell wall organization"/>
    <property type="evidence" value="ECO:0007669"/>
    <property type="project" value="UniProtKB-UniRule"/>
</dbReference>
<dbReference type="Gene3D" id="2.40.440.10">
    <property type="entry name" value="L,D-transpeptidase catalytic domain-like"/>
    <property type="match status" value="1"/>
</dbReference>
<evidence type="ECO:0000256" key="6">
    <source>
        <dbReference type="ARBA" id="ARBA00023316"/>
    </source>
</evidence>
<keyword evidence="5 7" id="KW-0573">Peptidoglycan synthesis</keyword>
<evidence type="ECO:0000256" key="4">
    <source>
        <dbReference type="ARBA" id="ARBA00022960"/>
    </source>
</evidence>
<evidence type="ECO:0000256" key="2">
    <source>
        <dbReference type="ARBA" id="ARBA00005992"/>
    </source>
</evidence>
<dbReference type="PANTHER" id="PTHR36699">
    <property type="entry name" value="LD-TRANSPEPTIDASE"/>
    <property type="match status" value="1"/>
</dbReference>
<dbReference type="GO" id="GO:0004180">
    <property type="term" value="F:carboxypeptidase activity"/>
    <property type="evidence" value="ECO:0007669"/>
    <property type="project" value="UniProtKB-ARBA"/>
</dbReference>
<sequence>MIKRFKKTIQYGVLAALTFATPSAIPMGGPVPRHFQPINNVPQAPLSLESMLVQSLLDIQRNQLGAALSNIEALLKINPNFRLAQLIKGDLLMARAQPISNIGSATDAPQQSITDFRDEARARLQRYVQQPPTHLVPSNLLQLQTKQKYAIVVDISKSRLYLFGNTDGKLQYDSDYYITVGKNGGDKTKEGDLRTPTGVYFVTANLPKGKLTDFYGTGAFPISYPNEWDKKMGRNGHGIWLHGTPGDTYSRPPRASSGCVVLTNQDLDSLAKKIQVGLTPVVITEKIEWVDQNRSNAQRIALNQQIDNWRHDWESRDTNRYIQNYSKNFHADGQKLPEWEDQKRQVNASKSWIKVNLSNVSIFRYPEIDNMAVVTFDQDYQSNNLSNQMRKRQYWKLENNQWKIVYEGAVS</sequence>
<dbReference type="InterPro" id="IPR005490">
    <property type="entry name" value="LD_TPept_cat_dom"/>
</dbReference>
<name>A0A4R3YFU2_9PROT</name>
<dbReference type="InterPro" id="IPR032710">
    <property type="entry name" value="NTF2-like_dom_sf"/>
</dbReference>
<feature type="active site" description="Nucleophile" evidence="7">
    <location>
        <position position="259"/>
    </location>
</feature>
<dbReference type="PROSITE" id="PS52029">
    <property type="entry name" value="LD_TPASE"/>
    <property type="match status" value="1"/>
</dbReference>
<accession>A0A4R3YFU2</accession>
<evidence type="ECO:0000256" key="7">
    <source>
        <dbReference type="PROSITE-ProRule" id="PRU01373"/>
    </source>
</evidence>
<feature type="active site" description="Proton donor/acceptor" evidence="7">
    <location>
        <position position="242"/>
    </location>
</feature>
<keyword evidence="3" id="KW-0808">Transferase</keyword>
<evidence type="ECO:0000256" key="5">
    <source>
        <dbReference type="ARBA" id="ARBA00022984"/>
    </source>
</evidence>
<dbReference type="SUPFAM" id="SSF54427">
    <property type="entry name" value="NTF2-like"/>
    <property type="match status" value="1"/>
</dbReference>
<dbReference type="GO" id="GO:0009252">
    <property type="term" value="P:peptidoglycan biosynthetic process"/>
    <property type="evidence" value="ECO:0007669"/>
    <property type="project" value="UniProtKB-UniPathway"/>
</dbReference>
<dbReference type="GO" id="GO:0016740">
    <property type="term" value="F:transferase activity"/>
    <property type="evidence" value="ECO:0007669"/>
    <property type="project" value="UniProtKB-KW"/>
</dbReference>
<keyword evidence="10" id="KW-1185">Reference proteome</keyword>
<dbReference type="InterPro" id="IPR038063">
    <property type="entry name" value="Transpep_catalytic_dom"/>
</dbReference>
<dbReference type="Pfam" id="PF24125">
    <property type="entry name" value="Cds6_C"/>
    <property type="match status" value="1"/>
</dbReference>
<dbReference type="CDD" id="cd16913">
    <property type="entry name" value="YkuD_like"/>
    <property type="match status" value="1"/>
</dbReference>
<evidence type="ECO:0000313" key="9">
    <source>
        <dbReference type="EMBL" id="TCV90861.1"/>
    </source>
</evidence>
<dbReference type="AlphaFoldDB" id="A0A4R3YFU2"/>
<dbReference type="PANTHER" id="PTHR36699:SF1">
    <property type="entry name" value="L,D-TRANSPEPTIDASE YAFK-RELATED"/>
    <property type="match status" value="1"/>
</dbReference>
<dbReference type="UniPathway" id="UPA00219"/>
<dbReference type="Gene3D" id="3.10.450.50">
    <property type="match status" value="1"/>
</dbReference>
<dbReference type="Proteomes" id="UP000295367">
    <property type="component" value="Unassembled WGS sequence"/>
</dbReference>
<protein>
    <submittedName>
        <fullName evidence="9">Murein L,D-transpeptidase YafK</fullName>
    </submittedName>
</protein>
<proteinExistence type="inferred from homology"/>
<dbReference type="InterPro" id="IPR056203">
    <property type="entry name" value="Cds6_C"/>
</dbReference>
<evidence type="ECO:0000313" key="10">
    <source>
        <dbReference type="Proteomes" id="UP000295367"/>
    </source>
</evidence>
<reference evidence="9 10" key="1">
    <citation type="submission" date="2019-03" db="EMBL/GenBank/DDBJ databases">
        <title>Genomic Encyclopedia of Type Strains, Phase IV (KMG-IV): sequencing the most valuable type-strain genomes for metagenomic binning, comparative biology and taxonomic classification.</title>
        <authorList>
            <person name="Goeker M."/>
        </authorList>
    </citation>
    <scope>NUCLEOTIDE SEQUENCE [LARGE SCALE GENOMIC DNA]</scope>
    <source>
        <strain evidence="9 10">DSM 100309</strain>
    </source>
</reference>
<dbReference type="SUPFAM" id="SSF141523">
    <property type="entry name" value="L,D-transpeptidase catalytic domain-like"/>
    <property type="match status" value="1"/>
</dbReference>
<comment type="pathway">
    <text evidence="1 7">Cell wall biogenesis; peptidoglycan biosynthesis.</text>
</comment>
<feature type="domain" description="L,D-TPase catalytic" evidence="8">
    <location>
        <begin position="149"/>
        <end position="284"/>
    </location>
</feature>
<comment type="caution">
    <text evidence="9">The sequence shown here is derived from an EMBL/GenBank/DDBJ whole genome shotgun (WGS) entry which is preliminary data.</text>
</comment>
<evidence type="ECO:0000256" key="1">
    <source>
        <dbReference type="ARBA" id="ARBA00004752"/>
    </source>
</evidence>
<dbReference type="EMBL" id="SMCO01000001">
    <property type="protein sequence ID" value="TCV90861.1"/>
    <property type="molecule type" value="Genomic_DNA"/>
</dbReference>
<gene>
    <name evidence="9" type="ORF">EDC63_101836</name>
</gene>
<organism evidence="9 10">
    <name type="scientific">Sulfurirhabdus autotrophica</name>
    <dbReference type="NCBI Taxonomy" id="1706046"/>
    <lineage>
        <taxon>Bacteria</taxon>
        <taxon>Pseudomonadati</taxon>
        <taxon>Pseudomonadota</taxon>
        <taxon>Betaproteobacteria</taxon>
        <taxon>Nitrosomonadales</taxon>
        <taxon>Sulfuricellaceae</taxon>
        <taxon>Sulfurirhabdus</taxon>
    </lineage>
</organism>
<evidence type="ECO:0000259" key="8">
    <source>
        <dbReference type="PROSITE" id="PS52029"/>
    </source>
</evidence>
<evidence type="ECO:0000256" key="3">
    <source>
        <dbReference type="ARBA" id="ARBA00022679"/>
    </source>
</evidence>
<dbReference type="Pfam" id="PF03734">
    <property type="entry name" value="YkuD"/>
    <property type="match status" value="1"/>
</dbReference>
<keyword evidence="4 7" id="KW-0133">Cell shape</keyword>
<keyword evidence="6 7" id="KW-0961">Cell wall biogenesis/degradation</keyword>